<dbReference type="CDD" id="cd01398">
    <property type="entry name" value="RPI_A"/>
    <property type="match status" value="1"/>
</dbReference>
<accession>A0A5R9FBN0</accession>
<dbReference type="NCBIfam" id="NF001924">
    <property type="entry name" value="PRK00702.1"/>
    <property type="match status" value="1"/>
</dbReference>
<dbReference type="HAMAP" id="MF_00170">
    <property type="entry name" value="Rib_5P_isom_A"/>
    <property type="match status" value="1"/>
</dbReference>
<evidence type="ECO:0000256" key="2">
    <source>
        <dbReference type="ARBA" id="ARBA00023235"/>
    </source>
</evidence>
<evidence type="ECO:0000256" key="1">
    <source>
        <dbReference type="ARBA" id="ARBA00001713"/>
    </source>
</evidence>
<dbReference type="PANTHER" id="PTHR11934">
    <property type="entry name" value="RIBOSE-5-PHOSPHATE ISOMERASE"/>
    <property type="match status" value="1"/>
</dbReference>
<dbReference type="PANTHER" id="PTHR11934:SF0">
    <property type="entry name" value="RIBOSE-5-PHOSPHATE ISOMERASE"/>
    <property type="match status" value="1"/>
</dbReference>
<dbReference type="GO" id="GO:0004751">
    <property type="term" value="F:ribose-5-phosphate isomerase activity"/>
    <property type="evidence" value="ECO:0007669"/>
    <property type="project" value="UniProtKB-UniRule"/>
</dbReference>
<evidence type="ECO:0000256" key="3">
    <source>
        <dbReference type="HAMAP-Rule" id="MF_00170"/>
    </source>
</evidence>
<dbReference type="Gene3D" id="3.30.70.260">
    <property type="match status" value="1"/>
</dbReference>
<dbReference type="Proteomes" id="UP000308230">
    <property type="component" value="Unassembled WGS sequence"/>
</dbReference>
<dbReference type="Pfam" id="PF06026">
    <property type="entry name" value="Rib_5-P_isom_A"/>
    <property type="match status" value="1"/>
</dbReference>
<organism evidence="4 5">
    <name type="scientific">Exobacillus caeni</name>
    <dbReference type="NCBI Taxonomy" id="2574798"/>
    <lineage>
        <taxon>Bacteria</taxon>
        <taxon>Bacillati</taxon>
        <taxon>Bacillota</taxon>
        <taxon>Bacilli</taxon>
        <taxon>Bacillales</taxon>
        <taxon>Guptibacillaceae</taxon>
        <taxon>Exobacillus</taxon>
    </lineage>
</organism>
<feature type="active site" description="Proton acceptor" evidence="3">
    <location>
        <position position="102"/>
    </location>
</feature>
<gene>
    <name evidence="3 4" type="primary">rpiA</name>
    <name evidence="4" type="ORF">FCL54_09055</name>
</gene>
<feature type="binding site" evidence="3">
    <location>
        <begin position="93"/>
        <end position="96"/>
    </location>
    <ligand>
        <name>substrate</name>
    </ligand>
</feature>
<comment type="function">
    <text evidence="3">Catalyzes the reversible conversion of ribose-5-phosphate to ribulose 5-phosphate.</text>
</comment>
<sequence>MEPKKLAGEKAVDYIENNMVIGLGTGSTVYWTIRHLALRVKAGLHIKAIPTSMSTARLAEQLGIPLASFTEIDRLDLTIDGADEVSPDLNLIKGGGGALLREKIVAYASERLIIVADSSKQVASLGKFPLPVEITPFGWENTCKQVMLLGCESLTLREKDERPFVTDNGNYIADCKFGRIDSPDLLEKSLNAIPGVVENGLFVNMADQVIIGTEKGTNIVEK</sequence>
<dbReference type="InterPro" id="IPR037171">
    <property type="entry name" value="NagB/RpiA_transferase-like"/>
</dbReference>
<reference evidence="4 5" key="1">
    <citation type="submission" date="2019-04" db="EMBL/GenBank/DDBJ databases">
        <title>Bacillus caeni sp. nov., a bacterium isolated from mangrove sediment.</title>
        <authorList>
            <person name="Huang H."/>
            <person name="Mo K."/>
            <person name="Hu Y."/>
        </authorList>
    </citation>
    <scope>NUCLEOTIDE SEQUENCE [LARGE SCALE GENOMIC DNA]</scope>
    <source>
        <strain evidence="4 5">HB172195</strain>
    </source>
</reference>
<dbReference type="AlphaFoldDB" id="A0A5R9FBN0"/>
<feature type="binding site" evidence="3">
    <location>
        <begin position="25"/>
        <end position="28"/>
    </location>
    <ligand>
        <name>substrate</name>
    </ligand>
</feature>
<name>A0A5R9FBN0_9BACL</name>
<dbReference type="Gene3D" id="3.40.50.1360">
    <property type="match status" value="1"/>
</dbReference>
<dbReference type="RefSeq" id="WP_138125532.1">
    <property type="nucleotide sequence ID" value="NZ_SWLG01000005.1"/>
</dbReference>
<dbReference type="GO" id="GO:0005829">
    <property type="term" value="C:cytosol"/>
    <property type="evidence" value="ECO:0007669"/>
    <property type="project" value="TreeGrafter"/>
</dbReference>
<protein>
    <recommendedName>
        <fullName evidence="3">Ribose-5-phosphate isomerase A</fullName>
        <ecNumber evidence="3">5.3.1.6</ecNumber>
    </recommendedName>
    <alternativeName>
        <fullName evidence="3">Phosphoriboisomerase A</fullName>
        <shortName evidence="3">PRI</shortName>
    </alternativeName>
</protein>
<dbReference type="FunFam" id="3.40.50.1360:FF:000001">
    <property type="entry name" value="Ribose-5-phosphate isomerase A"/>
    <property type="match status" value="1"/>
</dbReference>
<evidence type="ECO:0000313" key="4">
    <source>
        <dbReference type="EMBL" id="TLS37954.1"/>
    </source>
</evidence>
<dbReference type="InterPro" id="IPR004788">
    <property type="entry name" value="Ribose5P_isomerase_type_A"/>
</dbReference>
<comment type="catalytic activity">
    <reaction evidence="1 3">
        <text>aldehydo-D-ribose 5-phosphate = D-ribulose 5-phosphate</text>
        <dbReference type="Rhea" id="RHEA:14657"/>
        <dbReference type="ChEBI" id="CHEBI:58121"/>
        <dbReference type="ChEBI" id="CHEBI:58273"/>
        <dbReference type="EC" id="5.3.1.6"/>
    </reaction>
</comment>
<feature type="binding site" evidence="3">
    <location>
        <position position="120"/>
    </location>
    <ligand>
        <name>substrate</name>
    </ligand>
</feature>
<dbReference type="UniPathway" id="UPA00115">
    <property type="reaction ID" value="UER00412"/>
</dbReference>
<dbReference type="NCBIfam" id="TIGR00021">
    <property type="entry name" value="rpiA"/>
    <property type="match status" value="1"/>
</dbReference>
<comment type="caution">
    <text evidence="4">The sequence shown here is derived from an EMBL/GenBank/DDBJ whole genome shotgun (WGS) entry which is preliminary data.</text>
</comment>
<feature type="binding site" evidence="3">
    <location>
        <begin position="80"/>
        <end position="83"/>
    </location>
    <ligand>
        <name>substrate</name>
    </ligand>
</feature>
<dbReference type="OrthoDB" id="5870696at2"/>
<comment type="similarity">
    <text evidence="3">Belongs to the ribose 5-phosphate isomerase family.</text>
</comment>
<dbReference type="GO" id="GO:0006014">
    <property type="term" value="P:D-ribose metabolic process"/>
    <property type="evidence" value="ECO:0007669"/>
    <property type="project" value="TreeGrafter"/>
</dbReference>
<dbReference type="GO" id="GO:0009052">
    <property type="term" value="P:pentose-phosphate shunt, non-oxidative branch"/>
    <property type="evidence" value="ECO:0007669"/>
    <property type="project" value="UniProtKB-UniRule"/>
</dbReference>
<dbReference type="EMBL" id="SWLG01000005">
    <property type="protein sequence ID" value="TLS37954.1"/>
    <property type="molecule type" value="Genomic_DNA"/>
</dbReference>
<evidence type="ECO:0000313" key="5">
    <source>
        <dbReference type="Proteomes" id="UP000308230"/>
    </source>
</evidence>
<proteinExistence type="inferred from homology"/>
<comment type="subunit">
    <text evidence="3">Homodimer.</text>
</comment>
<dbReference type="SUPFAM" id="SSF75445">
    <property type="entry name" value="D-ribose-5-phosphate isomerase (RpiA), lid domain"/>
    <property type="match status" value="1"/>
</dbReference>
<keyword evidence="2 3" id="KW-0413">Isomerase</keyword>
<comment type="pathway">
    <text evidence="3">Carbohydrate degradation; pentose phosphate pathway; D-ribose 5-phosphate from D-ribulose 5-phosphate (non-oxidative stage): step 1/1.</text>
</comment>
<dbReference type="InterPro" id="IPR020672">
    <property type="entry name" value="Ribose5P_isomerase_typA_subgr"/>
</dbReference>
<keyword evidence="5" id="KW-1185">Reference proteome</keyword>
<dbReference type="SUPFAM" id="SSF100950">
    <property type="entry name" value="NagB/RpiA/CoA transferase-like"/>
    <property type="match status" value="1"/>
</dbReference>
<dbReference type="EC" id="5.3.1.6" evidence="3"/>